<accession>A0AAV6P2B3</accession>
<dbReference type="PROSITE" id="PS50181">
    <property type="entry name" value="FBOX"/>
    <property type="match status" value="1"/>
</dbReference>
<dbReference type="AlphaFoldDB" id="A0AAV6P2B3"/>
<sequence length="293" mass="33399">MGAAFAKDCTIPVCSSSNSFDDVPENCISIVLMFLEPPEICKLAALNRAFRAASSADFIWNSKLPSNYAVLLRRILPPCSSDRDYRRLPKKEIFARLSRPNLFDRGTKELWLDKSSGKLFVSISAKALKITGIEDRRYWNFVPTDESRFESVAYLKQIWWVEIRGELELEFPKGNYSLYFRLQLGKPSKKFGRRVTEVGQVHGWEIKPVRFEMTASNAQKASSECYLRHSGNWVLHHVGDFCVQNPNLQTHIKFSLIQIDCTHTKGGLCVDSVFICPSQFEGKAAFDSVLKQE</sequence>
<evidence type="ECO:0000259" key="1">
    <source>
        <dbReference type="PROSITE" id="PS50181"/>
    </source>
</evidence>
<dbReference type="InterPro" id="IPR025886">
    <property type="entry name" value="PP2-like"/>
</dbReference>
<dbReference type="PANTHER" id="PTHR31960">
    <property type="entry name" value="F-BOX PROTEIN PP2-A15"/>
    <property type="match status" value="1"/>
</dbReference>
<dbReference type="Pfam" id="PF14299">
    <property type="entry name" value="PP2"/>
    <property type="match status" value="1"/>
</dbReference>
<evidence type="ECO:0000313" key="2">
    <source>
        <dbReference type="EMBL" id="KAG6605702.1"/>
    </source>
</evidence>
<feature type="non-terminal residue" evidence="2">
    <location>
        <position position="1"/>
    </location>
</feature>
<feature type="domain" description="F-box" evidence="1">
    <location>
        <begin position="17"/>
        <end position="63"/>
    </location>
</feature>
<protein>
    <submittedName>
        <fullName evidence="2">F-box protein PP2-A13</fullName>
    </submittedName>
</protein>
<proteinExistence type="predicted"/>
<dbReference type="CDD" id="cd22162">
    <property type="entry name" value="F-box_AtSKIP3-like"/>
    <property type="match status" value="1"/>
</dbReference>
<dbReference type="InterPro" id="IPR001810">
    <property type="entry name" value="F-box_dom"/>
</dbReference>
<name>A0AAV6P2B3_9ROSI</name>
<dbReference type="Proteomes" id="UP000685013">
    <property type="component" value="Chromosome 2"/>
</dbReference>
<keyword evidence="3" id="KW-1185">Reference proteome</keyword>
<dbReference type="PANTHER" id="PTHR31960:SF18">
    <property type="entry name" value="F-BOX PROTEIN PP2-A14"/>
    <property type="match status" value="1"/>
</dbReference>
<reference evidence="2 3" key="1">
    <citation type="journal article" date="2021" name="Hortic Res">
        <title>The domestication of Cucurbita argyrosperma as revealed by the genome of its wild relative.</title>
        <authorList>
            <person name="Barrera-Redondo J."/>
            <person name="Sanchez-de la Vega G."/>
            <person name="Aguirre-Liguori J.A."/>
            <person name="Castellanos-Morales G."/>
            <person name="Gutierrez-Guerrero Y.T."/>
            <person name="Aguirre-Dugua X."/>
            <person name="Aguirre-Planter E."/>
            <person name="Tenaillon M.I."/>
            <person name="Lira-Saade R."/>
            <person name="Eguiarte L.E."/>
        </authorList>
    </citation>
    <scope>NUCLEOTIDE SEQUENCE [LARGE SCALE GENOMIC DNA]</scope>
    <source>
        <strain evidence="2">JBR-2021</strain>
    </source>
</reference>
<gene>
    <name evidence="2" type="primary">PP2A13</name>
    <name evidence="2" type="ORF">SDJN03_03019</name>
</gene>
<dbReference type="EMBL" id="JAGKQH010000002">
    <property type="protein sequence ID" value="KAG6605702.1"/>
    <property type="molecule type" value="Genomic_DNA"/>
</dbReference>
<organism evidence="2 3">
    <name type="scientific">Cucurbita argyrosperma subsp. sororia</name>
    <dbReference type="NCBI Taxonomy" id="37648"/>
    <lineage>
        <taxon>Eukaryota</taxon>
        <taxon>Viridiplantae</taxon>
        <taxon>Streptophyta</taxon>
        <taxon>Embryophyta</taxon>
        <taxon>Tracheophyta</taxon>
        <taxon>Spermatophyta</taxon>
        <taxon>Magnoliopsida</taxon>
        <taxon>eudicotyledons</taxon>
        <taxon>Gunneridae</taxon>
        <taxon>Pentapetalae</taxon>
        <taxon>rosids</taxon>
        <taxon>fabids</taxon>
        <taxon>Cucurbitales</taxon>
        <taxon>Cucurbitaceae</taxon>
        <taxon>Cucurbiteae</taxon>
        <taxon>Cucurbita</taxon>
    </lineage>
</organism>
<comment type="caution">
    <text evidence="2">The sequence shown here is derived from an EMBL/GenBank/DDBJ whole genome shotgun (WGS) entry which is preliminary data.</text>
</comment>
<evidence type="ECO:0000313" key="3">
    <source>
        <dbReference type="Proteomes" id="UP000685013"/>
    </source>
</evidence>